<dbReference type="PANTHER" id="PTHR36971">
    <property type="entry name" value="UNNAMED PRODUCT"/>
    <property type="match status" value="1"/>
</dbReference>
<dbReference type="Proteomes" id="UP000266841">
    <property type="component" value="Unassembled WGS sequence"/>
</dbReference>
<sequence length="247" mass="28128">MNAAKMKAMDIDTSGINSIIADPRTPNFRRLFKSVQFLLNYPEECELRAEENRPTHQPLARLLMQLQQSTNDANIDAPSYMRIYVDETLVEMLRSVISREEANLERWDEYWNGRRDSIEANSVHYGGTAPRDASSLSERCGNQIRDPRRALEALLGLDFVCGFHPDQATEAAVDLALLLKKPFAVVPCCVFPSEFPDRRLDGERVKTHVQLVEHLTRKHDKIKTATLPFIETDTAKNVVVYLLAEDV</sequence>
<organism evidence="1 2">
    <name type="scientific">Thalassiosira oceanica</name>
    <name type="common">Marine diatom</name>
    <dbReference type="NCBI Taxonomy" id="159749"/>
    <lineage>
        <taxon>Eukaryota</taxon>
        <taxon>Sar</taxon>
        <taxon>Stramenopiles</taxon>
        <taxon>Ochrophyta</taxon>
        <taxon>Bacillariophyta</taxon>
        <taxon>Coscinodiscophyceae</taxon>
        <taxon>Thalassiosirophycidae</taxon>
        <taxon>Thalassiosirales</taxon>
        <taxon>Thalassiosiraceae</taxon>
        <taxon>Thalassiosira</taxon>
    </lineage>
</organism>
<name>K0SGC6_THAOC</name>
<evidence type="ECO:0000313" key="2">
    <source>
        <dbReference type="Proteomes" id="UP000266841"/>
    </source>
</evidence>
<comment type="caution">
    <text evidence="1">The sequence shown here is derived from an EMBL/GenBank/DDBJ whole genome shotgun (WGS) entry which is preliminary data.</text>
</comment>
<reference evidence="1 2" key="1">
    <citation type="journal article" date="2012" name="Genome Biol.">
        <title>Genome and low-iron response of an oceanic diatom adapted to chronic iron limitation.</title>
        <authorList>
            <person name="Lommer M."/>
            <person name="Specht M."/>
            <person name="Roy A.S."/>
            <person name="Kraemer L."/>
            <person name="Andreson R."/>
            <person name="Gutowska M.A."/>
            <person name="Wolf J."/>
            <person name="Bergner S.V."/>
            <person name="Schilhabel M.B."/>
            <person name="Klostermeier U.C."/>
            <person name="Beiko R.G."/>
            <person name="Rosenstiel P."/>
            <person name="Hippler M."/>
            <person name="Laroche J."/>
        </authorList>
    </citation>
    <scope>NUCLEOTIDE SEQUENCE [LARGE SCALE GENOMIC DNA]</scope>
    <source>
        <strain evidence="1 2">CCMP1005</strain>
    </source>
</reference>
<dbReference type="AlphaFoldDB" id="K0SGC6"/>
<dbReference type="PANTHER" id="PTHR36971:SF1">
    <property type="entry name" value="METHYLTRANSFERASE DOMAIN-CONTAINING PROTEIN"/>
    <property type="match status" value="1"/>
</dbReference>
<accession>K0SGC6</accession>
<evidence type="ECO:0000313" key="1">
    <source>
        <dbReference type="EMBL" id="EJK65168.1"/>
    </source>
</evidence>
<evidence type="ECO:0008006" key="3">
    <source>
        <dbReference type="Google" id="ProtNLM"/>
    </source>
</evidence>
<dbReference type="eggNOG" id="ENOG502STFE">
    <property type="taxonomic scope" value="Eukaryota"/>
</dbReference>
<protein>
    <recommendedName>
        <fullName evidence="3">Methyltransferase domain-containing protein</fullName>
    </recommendedName>
</protein>
<dbReference type="OrthoDB" id="7459479at2759"/>
<gene>
    <name evidence="1" type="ORF">THAOC_14011</name>
</gene>
<dbReference type="EMBL" id="AGNL01016264">
    <property type="protein sequence ID" value="EJK65168.1"/>
    <property type="molecule type" value="Genomic_DNA"/>
</dbReference>
<dbReference type="OMA" id="CVFPSEF"/>
<keyword evidence="2" id="KW-1185">Reference proteome</keyword>
<proteinExistence type="predicted"/>